<dbReference type="Gene3D" id="3.40.50.300">
    <property type="entry name" value="P-loop containing nucleotide triphosphate hydrolases"/>
    <property type="match status" value="1"/>
</dbReference>
<evidence type="ECO:0000259" key="1">
    <source>
        <dbReference type="Pfam" id="PF07728"/>
    </source>
</evidence>
<gene>
    <name evidence="2" type="ORF">CIK00_15340</name>
</gene>
<comment type="caution">
    <text evidence="2">The sequence shown here is derived from an EMBL/GenBank/DDBJ whole genome shotgun (WGS) entry which is preliminary data.</text>
</comment>
<name>A0A2N4UPQ0_9GAMM</name>
<dbReference type="InterPro" id="IPR050764">
    <property type="entry name" value="CbbQ/NirQ/NorQ/GpvN"/>
</dbReference>
<dbReference type="PANTHER" id="PTHR42759:SF1">
    <property type="entry name" value="MAGNESIUM-CHELATASE SUBUNIT CHLD"/>
    <property type="match status" value="1"/>
</dbReference>
<dbReference type="InterPro" id="IPR027417">
    <property type="entry name" value="P-loop_NTPase"/>
</dbReference>
<dbReference type="Pfam" id="PF07728">
    <property type="entry name" value="AAA_5"/>
    <property type="match status" value="1"/>
</dbReference>
<dbReference type="EMBL" id="NPIB01000021">
    <property type="protein sequence ID" value="PLC56988.1"/>
    <property type="molecule type" value="Genomic_DNA"/>
</dbReference>
<proteinExistence type="predicted"/>
<dbReference type="GO" id="GO:0016887">
    <property type="term" value="F:ATP hydrolysis activity"/>
    <property type="evidence" value="ECO:0007669"/>
    <property type="project" value="InterPro"/>
</dbReference>
<dbReference type="PANTHER" id="PTHR42759">
    <property type="entry name" value="MOXR FAMILY PROTEIN"/>
    <property type="match status" value="1"/>
</dbReference>
<evidence type="ECO:0000313" key="2">
    <source>
        <dbReference type="EMBL" id="PLC56988.1"/>
    </source>
</evidence>
<dbReference type="RefSeq" id="WP_065208008.1">
    <property type="nucleotide sequence ID" value="NZ_JABJXE010000011.1"/>
</dbReference>
<reference evidence="2 3" key="1">
    <citation type="journal article" date="2018" name="Syst. Appl. Microbiol.">
        <title>Photobacterium carnosum sp. nov., isolated from spoiled modified atmosphere packaged poultry meat.</title>
        <authorList>
            <person name="Hilgarth M."/>
            <person name="Fuertes S."/>
            <person name="Ehrmann M."/>
            <person name="Vogel R.F."/>
        </authorList>
    </citation>
    <scope>NUCLEOTIDE SEQUENCE [LARGE SCALE GENOMIC DNA]</scope>
    <source>
        <strain evidence="2 3">TMW 2.2021</strain>
    </source>
</reference>
<dbReference type="GO" id="GO:0005524">
    <property type="term" value="F:ATP binding"/>
    <property type="evidence" value="ECO:0007669"/>
    <property type="project" value="InterPro"/>
</dbReference>
<keyword evidence="3" id="KW-1185">Reference proteome</keyword>
<dbReference type="AlphaFoldDB" id="A0A2N4UPQ0"/>
<feature type="domain" description="ATPase dynein-related AAA" evidence="1">
    <location>
        <begin position="116"/>
        <end position="254"/>
    </location>
</feature>
<dbReference type="SUPFAM" id="SSF52540">
    <property type="entry name" value="P-loop containing nucleoside triphosphate hydrolases"/>
    <property type="match status" value="1"/>
</dbReference>
<sequence>MSNTFTLEQMTSFAETFAKNFATNLVSEQAKQALKERNDSVAYKPTSIKPTKVQVKAIELFKNIDKKPNEQLVLTVNDWKIKPVGIPTVIEDYYFRAELLQDITNFILTDVDYGFWMIGGHGTGKTSVAEQIAARLGMQCYSETCSERTEFLDLFGYNIPCAGGKMKFVHGGLYLAMQNGGICILNEVDAMSPSELIKLNELLGGKPVYVPQTESWLNPHKNFRLIVTSNTNGTGEDPRYIGTGQLNAAFKDRFMKTYVDYLPQEIEVEYLNGILGKYFDKSNPHYSSVREKQYKALIVMIVKVANALRKAAVSMSGGMTPPSIRATKRWLELTLKGTSTNGMSGTRSAFLKAYAYDLSEHEQNAAIEVCIEHFGSDF</sequence>
<accession>A0A2N4UPQ0</accession>
<organism evidence="2 3">
    <name type="scientific">Photobacterium carnosum</name>
    <dbReference type="NCBI Taxonomy" id="2023717"/>
    <lineage>
        <taxon>Bacteria</taxon>
        <taxon>Pseudomonadati</taxon>
        <taxon>Pseudomonadota</taxon>
        <taxon>Gammaproteobacteria</taxon>
        <taxon>Vibrionales</taxon>
        <taxon>Vibrionaceae</taxon>
        <taxon>Photobacterium</taxon>
    </lineage>
</organism>
<evidence type="ECO:0000313" key="3">
    <source>
        <dbReference type="Proteomes" id="UP000234420"/>
    </source>
</evidence>
<dbReference type="InterPro" id="IPR011704">
    <property type="entry name" value="ATPase_dyneun-rel_AAA"/>
</dbReference>
<dbReference type="Proteomes" id="UP000234420">
    <property type="component" value="Unassembled WGS sequence"/>
</dbReference>
<protein>
    <recommendedName>
        <fullName evidence="1">ATPase dynein-related AAA domain-containing protein</fullName>
    </recommendedName>
</protein>